<protein>
    <submittedName>
        <fullName evidence="1">Uncharacterized protein</fullName>
    </submittedName>
</protein>
<comment type="caution">
    <text evidence="1">The sequence shown here is derived from an EMBL/GenBank/DDBJ whole genome shotgun (WGS) entry which is preliminary data.</text>
</comment>
<evidence type="ECO:0000313" key="2">
    <source>
        <dbReference type="Proteomes" id="UP000767446"/>
    </source>
</evidence>
<reference evidence="1" key="1">
    <citation type="submission" date="2021-02" db="EMBL/GenBank/DDBJ databases">
        <title>Metagenome analyses of Stigonema ocellatum DSM 106950, Chlorogloea purpurea SAG 13.99 and Gomphosphaeria aponina DSM 107014.</title>
        <authorList>
            <person name="Marter P."/>
            <person name="Huang S."/>
        </authorList>
    </citation>
    <scope>NUCLEOTIDE SEQUENCE</scope>
    <source>
        <strain evidence="1">JP213</strain>
    </source>
</reference>
<sequence>MSNFKYSSKIIYTISYGAGLALILAIAAGQAQGAIAIEQKIQTRPNLR</sequence>
<evidence type="ECO:0000313" key="1">
    <source>
        <dbReference type="EMBL" id="MBR8828112.1"/>
    </source>
</evidence>
<dbReference type="EMBL" id="JADQBC010000055">
    <property type="protein sequence ID" value="MBR8828112.1"/>
    <property type="molecule type" value="Genomic_DNA"/>
</dbReference>
<organism evidence="1 2">
    <name type="scientific">Gomphosphaeria aponina SAG 52.96 = DSM 107014</name>
    <dbReference type="NCBI Taxonomy" id="1521640"/>
    <lineage>
        <taxon>Bacteria</taxon>
        <taxon>Bacillati</taxon>
        <taxon>Cyanobacteriota</taxon>
        <taxon>Cyanophyceae</taxon>
        <taxon>Oscillatoriophycideae</taxon>
        <taxon>Chroococcales</taxon>
        <taxon>Gomphosphaeriaceae</taxon>
        <taxon>Gomphosphaeria</taxon>
    </lineage>
</organism>
<gene>
    <name evidence="1" type="ORF">DSM107014_09490</name>
</gene>
<proteinExistence type="predicted"/>
<accession>A0A941GQP4</accession>
<name>A0A941GQP4_9CHRO</name>
<dbReference type="AlphaFoldDB" id="A0A941GQP4"/>
<dbReference type="Proteomes" id="UP000767446">
    <property type="component" value="Unassembled WGS sequence"/>
</dbReference>